<feature type="domain" description="Disease resistance R13L4/SHOC-2-like LRR" evidence="10">
    <location>
        <begin position="555"/>
        <end position="917"/>
    </location>
</feature>
<dbReference type="HOGENOM" id="CLU_000837_25_1_1"/>
<evidence type="ECO:0000313" key="11">
    <source>
        <dbReference type="EMBL" id="EAZ41856.1"/>
    </source>
</evidence>
<dbReference type="InterPro" id="IPR055414">
    <property type="entry name" value="LRR_R13L4/SHOC2-like"/>
</dbReference>
<name>A3BQL7_ORYSJ</name>
<proteinExistence type="inferred from homology"/>
<keyword evidence="5" id="KW-0611">Plant defense</keyword>
<dbReference type="GO" id="GO:0042742">
    <property type="term" value="P:defense response to bacterium"/>
    <property type="evidence" value="ECO:0007669"/>
    <property type="project" value="UniProtKB-ARBA"/>
</dbReference>
<keyword evidence="3" id="KW-0677">Repeat</keyword>
<reference evidence="11" key="2">
    <citation type="submission" date="2008-12" db="EMBL/GenBank/DDBJ databases">
        <title>Improved gene annotation of the rice (Oryza sativa) genomes.</title>
        <authorList>
            <person name="Wang J."/>
            <person name="Li R."/>
            <person name="Fan W."/>
            <person name="Huang Q."/>
            <person name="Zhang J."/>
            <person name="Zhou Y."/>
            <person name="Hu Y."/>
            <person name="Zi S."/>
            <person name="Li J."/>
            <person name="Ni P."/>
            <person name="Zheng H."/>
            <person name="Zhang Y."/>
            <person name="Zhao M."/>
            <person name="Hao Q."/>
            <person name="McDermott J."/>
            <person name="Samudrala R."/>
            <person name="Kristiansen K."/>
            <person name="Wong G.K.-S."/>
        </authorList>
    </citation>
    <scope>NUCLEOTIDE SEQUENCE</scope>
</reference>
<accession>A3BQL7</accession>
<dbReference type="InterPro" id="IPR032675">
    <property type="entry name" value="LRR_dom_sf"/>
</dbReference>
<keyword evidence="4" id="KW-0547">Nucleotide-binding</keyword>
<evidence type="ECO:0000256" key="6">
    <source>
        <dbReference type="ARBA" id="ARBA00023054"/>
    </source>
</evidence>
<evidence type="ECO:0000259" key="9">
    <source>
        <dbReference type="Pfam" id="PF23559"/>
    </source>
</evidence>
<comment type="similarity">
    <text evidence="1">Belongs to the disease resistance NB-LRR family.</text>
</comment>
<dbReference type="PRINTS" id="PR00364">
    <property type="entry name" value="DISEASERSIST"/>
</dbReference>
<evidence type="ECO:0000256" key="4">
    <source>
        <dbReference type="ARBA" id="ARBA00022741"/>
    </source>
</evidence>
<protein>
    <submittedName>
        <fullName evidence="11">Uncharacterized protein</fullName>
    </submittedName>
</protein>
<evidence type="ECO:0000259" key="10">
    <source>
        <dbReference type="Pfam" id="PF23598"/>
    </source>
</evidence>
<reference evidence="11" key="1">
    <citation type="journal article" date="2005" name="PLoS Biol.">
        <title>The genomes of Oryza sativa: a history of duplications.</title>
        <authorList>
            <person name="Yu J."/>
            <person name="Wang J."/>
            <person name="Lin W."/>
            <person name="Li S."/>
            <person name="Li H."/>
            <person name="Zhou J."/>
            <person name="Ni P."/>
            <person name="Dong W."/>
            <person name="Hu S."/>
            <person name="Zeng C."/>
            <person name="Zhang J."/>
            <person name="Zhang Y."/>
            <person name="Li R."/>
            <person name="Xu Z."/>
            <person name="Li S."/>
            <person name="Li X."/>
            <person name="Zheng H."/>
            <person name="Cong L."/>
            <person name="Lin L."/>
            <person name="Yin J."/>
            <person name="Geng J."/>
            <person name="Li G."/>
            <person name="Shi J."/>
            <person name="Liu J."/>
            <person name="Lv H."/>
            <person name="Li J."/>
            <person name="Wang J."/>
            <person name="Deng Y."/>
            <person name="Ran L."/>
            <person name="Shi X."/>
            <person name="Wang X."/>
            <person name="Wu Q."/>
            <person name="Li C."/>
            <person name="Ren X."/>
            <person name="Wang J."/>
            <person name="Wang X."/>
            <person name="Li D."/>
            <person name="Liu D."/>
            <person name="Zhang X."/>
            <person name="Ji Z."/>
            <person name="Zhao W."/>
            <person name="Sun Y."/>
            <person name="Zhang Z."/>
            <person name="Bao J."/>
            <person name="Han Y."/>
            <person name="Dong L."/>
            <person name="Ji J."/>
            <person name="Chen P."/>
            <person name="Wu S."/>
            <person name="Liu J."/>
            <person name="Xiao Y."/>
            <person name="Bu D."/>
            <person name="Tan J."/>
            <person name="Yang L."/>
            <person name="Ye C."/>
            <person name="Zhang J."/>
            <person name="Xu J."/>
            <person name="Zhou Y."/>
            <person name="Yu Y."/>
            <person name="Zhang B."/>
            <person name="Zhuang S."/>
            <person name="Wei H."/>
            <person name="Liu B."/>
            <person name="Lei M."/>
            <person name="Yu H."/>
            <person name="Li Y."/>
            <person name="Xu H."/>
            <person name="Wei S."/>
            <person name="He X."/>
            <person name="Fang L."/>
            <person name="Zhang Z."/>
            <person name="Zhang Y."/>
            <person name="Huang X."/>
            <person name="Su Z."/>
            <person name="Tong W."/>
            <person name="Li J."/>
            <person name="Tong Z."/>
            <person name="Li S."/>
            <person name="Ye J."/>
            <person name="Wang L."/>
            <person name="Fang L."/>
            <person name="Lei T."/>
            <person name="Chen C."/>
            <person name="Chen H."/>
            <person name="Xu Z."/>
            <person name="Li H."/>
            <person name="Huang H."/>
            <person name="Zhang F."/>
            <person name="Xu H."/>
            <person name="Li N."/>
            <person name="Zhao C."/>
            <person name="Li S."/>
            <person name="Dong L."/>
            <person name="Huang Y."/>
            <person name="Li L."/>
            <person name="Xi Y."/>
            <person name="Qi Q."/>
            <person name="Li W."/>
            <person name="Zhang B."/>
            <person name="Hu W."/>
            <person name="Zhang Y."/>
            <person name="Tian X."/>
            <person name="Jiao Y."/>
            <person name="Liang X."/>
            <person name="Jin J."/>
            <person name="Gao L."/>
            <person name="Zheng W."/>
            <person name="Hao B."/>
            <person name="Liu S."/>
            <person name="Wang W."/>
            <person name="Yuan L."/>
            <person name="Cao M."/>
            <person name="McDermott J."/>
            <person name="Samudrala R."/>
            <person name="Wang J."/>
            <person name="Wong G.K."/>
            <person name="Yang H."/>
        </authorList>
    </citation>
    <scope>NUCLEOTIDE SEQUENCE [LARGE SCALE GENOMIC DNA]</scope>
</reference>
<evidence type="ECO:0000259" key="8">
    <source>
        <dbReference type="Pfam" id="PF18052"/>
    </source>
</evidence>
<dbReference type="GO" id="GO:0043531">
    <property type="term" value="F:ADP binding"/>
    <property type="evidence" value="ECO:0007669"/>
    <property type="project" value="InterPro"/>
</dbReference>
<feature type="domain" description="NB-ARC" evidence="7">
    <location>
        <begin position="168"/>
        <end position="337"/>
    </location>
</feature>
<dbReference type="Proteomes" id="UP000007752">
    <property type="component" value="Chromosome 8"/>
</dbReference>
<dbReference type="Gene3D" id="1.20.5.4130">
    <property type="match status" value="1"/>
</dbReference>
<keyword evidence="6" id="KW-0175">Coiled coil</keyword>
<dbReference type="InterPro" id="IPR044974">
    <property type="entry name" value="Disease_R_plants"/>
</dbReference>
<dbReference type="Gene3D" id="3.80.10.10">
    <property type="entry name" value="Ribonuclease Inhibitor"/>
    <property type="match status" value="1"/>
</dbReference>
<keyword evidence="2" id="KW-0433">Leucine-rich repeat</keyword>
<dbReference type="Gene3D" id="3.40.50.300">
    <property type="entry name" value="P-loop containing nucleotide triphosphate hydrolases"/>
    <property type="match status" value="1"/>
</dbReference>
<dbReference type="PANTHER" id="PTHR23155:SF906">
    <property type="entry name" value="OS08G0205100 PROTEIN"/>
    <property type="match status" value="1"/>
</dbReference>
<dbReference type="GO" id="GO:0009626">
    <property type="term" value="P:plant-type hypersensitive response"/>
    <property type="evidence" value="ECO:0007669"/>
    <property type="project" value="UniProtKB-ARBA"/>
</dbReference>
<sequence length="924" mass="104106">MGVMKPLLAKLTTLMGDEYKKLKGVRKQVSFLKDELTTMSAFLEKLAFMDDDGGELDPLVKDWRNHVREMTYDIEDCIDDFMHQLGGGADASGFLQKTARRLKTLRVRHQIANQIDEIKARVIEVNQRRKRYELDGCSNSRASDPVVVDPRLTSLYQKADNLVGIDGPTEELIQLLTDAGQQKLMVVSIVGFGGLGKTTLAKQVYDKIGQQFDCKAFVSVSQRPDIARLLSTIQSKLNIQESSQAHEVQDIIDGIRYYLGNKRYLIVVDDLWKREAWDIISCAFPENANGSRVIVTTRVEDVACWACSNHQYIHRMKPLNSEDSKRLFFKRVIRSKDGCPSQYEEVSAEILKKCGGLPLAIITIASLLACEQARIMQEWESIRNSLGTPFGTNPSLEGMRQILNLSYKNLPLHLRTCLLYLAKYPEDSSIDRDDVVRQWIAEGFVRSSPGQDLEDVGKSYFNELINRGLIQPEQNNYGVVMGCRVHDMMLDLILSRCKEDNFISVAYSCEEYMLIAGQHGYNYNKVHRLSVQSMDSESDCTILMEGGVIPARLAHVRSVSLFGKHPRELPLLLPLFKYLRVLHITFYLLDQADLTAIRHLVQLRYLLFVSHCFKVELPSRICGLVHLETLEIVAYHAVSFPSDIVSLACLSHLRLPRGGLPNGIPKIKSLRTLEMFHPPDMDIKALAELTNLRKLSLFFDLEATMGTASNLNALGSSIGKLQNLRYLEFTVPTVKFDDDGLLGSLSAFPCSIEILKLETWRFSRIPTWINADLCHLHLLELLVSETCTDEVGVVGELPSLIHLHLQVELKMKGTVVFGASGGSFPALESLILTCGGDVASQLGFQAGVMPKLQMLDVRFERCDSGIDTPPVGMEHLLSLQHIRVEINVELEDRKIYPRDTAEHVLREAAQAHPNKPAFNFYFFS</sequence>
<dbReference type="SUPFAM" id="SSF52540">
    <property type="entry name" value="P-loop containing nucleoside triphosphate hydrolases"/>
    <property type="match status" value="1"/>
</dbReference>
<dbReference type="GO" id="GO:0002758">
    <property type="term" value="P:innate immune response-activating signaling pathway"/>
    <property type="evidence" value="ECO:0007669"/>
    <property type="project" value="UniProtKB-ARBA"/>
</dbReference>
<evidence type="ECO:0000259" key="7">
    <source>
        <dbReference type="Pfam" id="PF00931"/>
    </source>
</evidence>
<gene>
    <name evidence="11" type="ORF">OsJ_26401</name>
</gene>
<evidence type="ECO:0000256" key="1">
    <source>
        <dbReference type="ARBA" id="ARBA00008894"/>
    </source>
</evidence>
<dbReference type="InterPro" id="IPR058922">
    <property type="entry name" value="WHD_DRP"/>
</dbReference>
<feature type="domain" description="Disease resistance N-terminal" evidence="8">
    <location>
        <begin position="3"/>
        <end position="89"/>
    </location>
</feature>
<dbReference type="FunFam" id="1.10.10.10:FF:000322">
    <property type="entry name" value="Probable disease resistance protein At1g63360"/>
    <property type="match status" value="1"/>
</dbReference>
<dbReference type="SUPFAM" id="SSF52058">
    <property type="entry name" value="L domain-like"/>
    <property type="match status" value="1"/>
</dbReference>
<dbReference type="InterPro" id="IPR042197">
    <property type="entry name" value="Apaf_helical"/>
</dbReference>
<dbReference type="InterPro" id="IPR038005">
    <property type="entry name" value="RX-like_CC"/>
</dbReference>
<dbReference type="InterPro" id="IPR027417">
    <property type="entry name" value="P-loop_NTPase"/>
</dbReference>
<dbReference type="Pfam" id="PF23598">
    <property type="entry name" value="LRR_14"/>
    <property type="match status" value="1"/>
</dbReference>
<dbReference type="CDD" id="cd14798">
    <property type="entry name" value="RX-CC_like"/>
    <property type="match status" value="1"/>
</dbReference>
<evidence type="ECO:0000256" key="2">
    <source>
        <dbReference type="ARBA" id="ARBA00022614"/>
    </source>
</evidence>
<dbReference type="Pfam" id="PF00931">
    <property type="entry name" value="NB-ARC"/>
    <property type="match status" value="1"/>
</dbReference>
<dbReference type="InterPro" id="IPR041118">
    <property type="entry name" value="Rx_N"/>
</dbReference>
<organism evidence="11">
    <name type="scientific">Oryza sativa subsp. japonica</name>
    <name type="common">Rice</name>
    <dbReference type="NCBI Taxonomy" id="39947"/>
    <lineage>
        <taxon>Eukaryota</taxon>
        <taxon>Viridiplantae</taxon>
        <taxon>Streptophyta</taxon>
        <taxon>Embryophyta</taxon>
        <taxon>Tracheophyta</taxon>
        <taxon>Spermatophyta</taxon>
        <taxon>Magnoliopsida</taxon>
        <taxon>Liliopsida</taxon>
        <taxon>Poales</taxon>
        <taxon>Poaceae</taxon>
        <taxon>BOP clade</taxon>
        <taxon>Oryzoideae</taxon>
        <taxon>Oryzeae</taxon>
        <taxon>Oryzinae</taxon>
        <taxon>Oryza</taxon>
        <taxon>Oryza sativa</taxon>
    </lineage>
</organism>
<dbReference type="PANTHER" id="PTHR23155">
    <property type="entry name" value="DISEASE RESISTANCE PROTEIN RP"/>
    <property type="match status" value="1"/>
</dbReference>
<evidence type="ECO:0000256" key="3">
    <source>
        <dbReference type="ARBA" id="ARBA00022737"/>
    </source>
</evidence>
<dbReference type="Pfam" id="PF23559">
    <property type="entry name" value="WHD_DRP"/>
    <property type="match status" value="1"/>
</dbReference>
<dbReference type="FunFam" id="3.40.50.300:FF:001091">
    <property type="entry name" value="Probable disease resistance protein At1g61300"/>
    <property type="match status" value="1"/>
</dbReference>
<dbReference type="EMBL" id="CM000145">
    <property type="protein sequence ID" value="EAZ41856.1"/>
    <property type="molecule type" value="Genomic_DNA"/>
</dbReference>
<dbReference type="Pfam" id="PF18052">
    <property type="entry name" value="Rx_N"/>
    <property type="match status" value="1"/>
</dbReference>
<dbReference type="AlphaFoldDB" id="A3BQL7"/>
<feature type="domain" description="Disease resistance protein winged helix" evidence="9">
    <location>
        <begin position="424"/>
        <end position="493"/>
    </location>
</feature>
<dbReference type="InterPro" id="IPR002182">
    <property type="entry name" value="NB-ARC"/>
</dbReference>
<dbReference type="Gene3D" id="1.10.8.430">
    <property type="entry name" value="Helical domain of apoptotic protease-activating factors"/>
    <property type="match status" value="1"/>
</dbReference>
<evidence type="ECO:0000256" key="5">
    <source>
        <dbReference type="ARBA" id="ARBA00022821"/>
    </source>
</evidence>